<gene>
    <name evidence="2" type="ORF">Tco_0951443</name>
</gene>
<dbReference type="GO" id="GO:0016301">
    <property type="term" value="F:kinase activity"/>
    <property type="evidence" value="ECO:0007669"/>
    <property type="project" value="UniProtKB-KW"/>
</dbReference>
<dbReference type="EMBL" id="BQNB010015669">
    <property type="protein sequence ID" value="GJT42728.1"/>
    <property type="molecule type" value="Genomic_DNA"/>
</dbReference>
<dbReference type="PANTHER" id="PTHR13954:SF6">
    <property type="entry name" value="NON-SPECIFIC SERINE_THREONINE PROTEIN KINASE"/>
    <property type="match status" value="1"/>
</dbReference>
<dbReference type="InterPro" id="IPR011009">
    <property type="entry name" value="Kinase-like_dom_sf"/>
</dbReference>
<dbReference type="Proteomes" id="UP001151760">
    <property type="component" value="Unassembled WGS sequence"/>
</dbReference>
<organism evidence="2 3">
    <name type="scientific">Tanacetum coccineum</name>
    <dbReference type="NCBI Taxonomy" id="301880"/>
    <lineage>
        <taxon>Eukaryota</taxon>
        <taxon>Viridiplantae</taxon>
        <taxon>Streptophyta</taxon>
        <taxon>Embryophyta</taxon>
        <taxon>Tracheophyta</taxon>
        <taxon>Spermatophyta</taxon>
        <taxon>Magnoliopsida</taxon>
        <taxon>eudicotyledons</taxon>
        <taxon>Gunneridae</taxon>
        <taxon>Pentapetalae</taxon>
        <taxon>asterids</taxon>
        <taxon>campanulids</taxon>
        <taxon>Asterales</taxon>
        <taxon>Asteraceae</taxon>
        <taxon>Asteroideae</taxon>
        <taxon>Anthemideae</taxon>
        <taxon>Anthemidinae</taxon>
        <taxon>Tanacetum</taxon>
    </lineage>
</organism>
<dbReference type="PROSITE" id="PS50011">
    <property type="entry name" value="PROTEIN_KINASE_DOM"/>
    <property type="match status" value="1"/>
</dbReference>
<proteinExistence type="predicted"/>
<feature type="domain" description="Protein kinase" evidence="1">
    <location>
        <begin position="194"/>
        <end position="463"/>
    </location>
</feature>
<comment type="caution">
    <text evidence="2">The sequence shown here is derived from an EMBL/GenBank/DDBJ whole genome shotgun (WGS) entry which is preliminary data.</text>
</comment>
<keyword evidence="2" id="KW-0808">Transferase</keyword>
<dbReference type="SUPFAM" id="SSF56112">
    <property type="entry name" value="Protein kinase-like (PK-like)"/>
    <property type="match status" value="1"/>
</dbReference>
<dbReference type="InterPro" id="IPR045133">
    <property type="entry name" value="IRE1/2-like"/>
</dbReference>
<name>A0ABQ5DUY2_9ASTR</name>
<evidence type="ECO:0000313" key="2">
    <source>
        <dbReference type="EMBL" id="GJT42728.1"/>
    </source>
</evidence>
<reference evidence="2" key="1">
    <citation type="journal article" date="2022" name="Int. J. Mol. Sci.">
        <title>Draft Genome of Tanacetum Coccineum: Genomic Comparison of Closely Related Tanacetum-Family Plants.</title>
        <authorList>
            <person name="Yamashiro T."/>
            <person name="Shiraishi A."/>
            <person name="Nakayama K."/>
            <person name="Satake H."/>
        </authorList>
    </citation>
    <scope>NUCLEOTIDE SEQUENCE</scope>
</reference>
<protein>
    <submittedName>
        <fullName evidence="2">Serine/threonine-protein kinase/endoribonuclease IRE1b</fullName>
    </submittedName>
</protein>
<accession>A0ABQ5DUY2</accession>
<evidence type="ECO:0000313" key="3">
    <source>
        <dbReference type="Proteomes" id="UP001151760"/>
    </source>
</evidence>
<reference evidence="2" key="2">
    <citation type="submission" date="2022-01" db="EMBL/GenBank/DDBJ databases">
        <authorList>
            <person name="Yamashiro T."/>
            <person name="Shiraishi A."/>
            <person name="Satake H."/>
            <person name="Nakayama K."/>
        </authorList>
    </citation>
    <scope>NUCLEOTIDE SEQUENCE</scope>
</reference>
<dbReference type="PANTHER" id="PTHR13954">
    <property type="entry name" value="IRE1-RELATED"/>
    <property type="match status" value="1"/>
</dbReference>
<dbReference type="InterPro" id="IPR000719">
    <property type="entry name" value="Prot_kinase_dom"/>
</dbReference>
<sequence length="463" mass="53642">MSLPPSYRILRNSELRSRSMNQSLVPLVLMMYHYPKDESNRLLIAHDGRIFEFKIDAHAKGVAGSVRLVYVPKSADPTSIFESRCDDPTQDHLRLKDHPSTNRFGRKSLKLVSCRNGEAQNFKNSEFKDIFGMRAKRSTNILPKIKVDAFGKNSSITRKEFIYEGIYEGLAHNWLVRVSEFKFKRKGIPCDVALEYENPRGERNHTELCDGTLDGVPVVLKRVDAREAPSSYFLSTRCQWLSNKHNLVRVYDTGYEDGQDGKFFEITMEKCSYTHHMVKETTLFSESTNLKTVLRELFLAMTLLHDEKVVHGSIRPANVLQKVYRKDKYTITKLRGMGRCKFVCKSRREYLKHGDLGEYGRDFYGYGRTVLSCVSKLQHKFEDDDAQYDLDFENDVMFTNELDALKKVDGVAHDLVAKLLNWKLYGHILIELLNHPFFWLPGKYLKFLMELSDRIDAKGDEPM</sequence>
<keyword evidence="3" id="KW-1185">Reference proteome</keyword>
<keyword evidence="2" id="KW-0418">Kinase</keyword>
<dbReference type="Gene3D" id="1.10.510.10">
    <property type="entry name" value="Transferase(Phosphotransferase) domain 1"/>
    <property type="match status" value="1"/>
</dbReference>
<evidence type="ECO:0000259" key="1">
    <source>
        <dbReference type="PROSITE" id="PS50011"/>
    </source>
</evidence>